<dbReference type="PANTHER" id="PTHR32294">
    <property type="entry name" value="DNA POLYMERASE III SUBUNIT ALPHA"/>
    <property type="match status" value="1"/>
</dbReference>
<dbReference type="InterPro" id="IPR010994">
    <property type="entry name" value="RuvA_2-like"/>
</dbReference>
<dbReference type="InterPro" id="IPR012340">
    <property type="entry name" value="NA-bd_OB-fold"/>
</dbReference>
<keyword evidence="3" id="KW-0808">Transferase</keyword>
<dbReference type="EMBL" id="UOET01000405">
    <property type="protein sequence ID" value="VAW29685.1"/>
    <property type="molecule type" value="Genomic_DNA"/>
</dbReference>
<evidence type="ECO:0000313" key="3">
    <source>
        <dbReference type="EMBL" id="VAW29685.1"/>
    </source>
</evidence>
<gene>
    <name evidence="3" type="ORF">MNBD_BACTEROID07-1743</name>
</gene>
<accession>A0A3B0UFC5</accession>
<organism evidence="3">
    <name type="scientific">hydrothermal vent metagenome</name>
    <dbReference type="NCBI Taxonomy" id="652676"/>
    <lineage>
        <taxon>unclassified sequences</taxon>
        <taxon>metagenomes</taxon>
        <taxon>ecological metagenomes</taxon>
    </lineage>
</organism>
<dbReference type="SUPFAM" id="SSF47781">
    <property type="entry name" value="RuvA domain 2-like"/>
    <property type="match status" value="1"/>
</dbReference>
<name>A0A3B0UFC5_9ZZZZ</name>
<dbReference type="InterPro" id="IPR004365">
    <property type="entry name" value="NA-bd_OB_tRNA"/>
</dbReference>
<reference evidence="3" key="1">
    <citation type="submission" date="2018-06" db="EMBL/GenBank/DDBJ databases">
        <authorList>
            <person name="Zhirakovskaya E."/>
        </authorList>
    </citation>
    <scope>NUCLEOTIDE SEQUENCE</scope>
</reference>
<proteinExistence type="predicted"/>
<dbReference type="GO" id="GO:0003676">
    <property type="term" value="F:nucleic acid binding"/>
    <property type="evidence" value="ECO:0007669"/>
    <property type="project" value="InterPro"/>
</dbReference>
<dbReference type="PANTHER" id="PTHR32294:SF0">
    <property type="entry name" value="DNA POLYMERASE III SUBUNIT ALPHA"/>
    <property type="match status" value="1"/>
</dbReference>
<dbReference type="GO" id="GO:0008408">
    <property type="term" value="F:3'-5' exonuclease activity"/>
    <property type="evidence" value="ECO:0007669"/>
    <property type="project" value="InterPro"/>
</dbReference>
<dbReference type="Pfam" id="PF01336">
    <property type="entry name" value="tRNA_anti-codon"/>
    <property type="match status" value="1"/>
</dbReference>
<protein>
    <submittedName>
        <fullName evidence="3">DNA polymerase III alpha subunit</fullName>
        <ecNumber evidence="3">2.7.7.7</ecNumber>
    </submittedName>
</protein>
<dbReference type="GO" id="GO:0006260">
    <property type="term" value="P:DNA replication"/>
    <property type="evidence" value="ECO:0007669"/>
    <property type="project" value="InterPro"/>
</dbReference>
<dbReference type="InterPro" id="IPR004805">
    <property type="entry name" value="DnaE2/DnaE/PolC"/>
</dbReference>
<dbReference type="AlphaFoldDB" id="A0A3B0UFC5"/>
<evidence type="ECO:0000259" key="1">
    <source>
        <dbReference type="Pfam" id="PF01336"/>
    </source>
</evidence>
<evidence type="ECO:0000259" key="2">
    <source>
        <dbReference type="Pfam" id="PF14579"/>
    </source>
</evidence>
<keyword evidence="3" id="KW-0548">Nucleotidyltransferase</keyword>
<sequence length="446" mass="51175">MKVEYLTGCEKNDIPQKTAEKVWHDWEEFTKYAFNKSHATCYSYVSYQTAYLKAHYPAEFMAAVLSRNLNNIDKITFFTKEAERMGIQVLGPDINESSLNFTVTKEGIIRFGMAAIKGVGGNAVEDIITEREKNGPFKSIFDMAKRVNLKSVNKRSFEALAKAGAFDTFANTHRAQYFYKENENDPAFIEKIIRFAAKYQQKMNSAQVSLFGDTDEFEVQDPPIPPCEPWPKSVQLRYEKEVTGFYISGHPLDTFELAIKHICNVDIARLHDHLTNYKNKEVVFGGMVTSTLQRTTKSGALFGIMTLEDYSGSIDLRLFKETYLKLKHMLVVGNNLMVHAKVESSRYDENNININVHDISLLEDAMNKVIKKLTLYIKPEEITDEIISELQKMKHDYPGETQLMISLDSDDKKRPLILRSRSGKVDALYFLNNLHRLGAFRYLLNK</sequence>
<dbReference type="InterPro" id="IPR029460">
    <property type="entry name" value="DNAPol_HHH"/>
</dbReference>
<dbReference type="Gene3D" id="1.10.150.870">
    <property type="match status" value="1"/>
</dbReference>
<dbReference type="GO" id="GO:0003887">
    <property type="term" value="F:DNA-directed DNA polymerase activity"/>
    <property type="evidence" value="ECO:0007669"/>
    <property type="project" value="UniProtKB-EC"/>
</dbReference>
<feature type="domain" description="OB" evidence="1">
    <location>
        <begin position="282"/>
        <end position="362"/>
    </location>
</feature>
<feature type="domain" description="DNA polymerase helix-hairpin-helix motif" evidence="2">
    <location>
        <begin position="86"/>
        <end position="176"/>
    </location>
</feature>
<dbReference type="Gene3D" id="2.40.50.140">
    <property type="entry name" value="Nucleic acid-binding proteins"/>
    <property type="match status" value="1"/>
</dbReference>
<dbReference type="CDD" id="cd04485">
    <property type="entry name" value="DnaE_OBF"/>
    <property type="match status" value="1"/>
</dbReference>
<dbReference type="Pfam" id="PF14579">
    <property type="entry name" value="HHH_6"/>
    <property type="match status" value="1"/>
</dbReference>
<dbReference type="EC" id="2.7.7.7" evidence="3"/>